<dbReference type="RefSeq" id="WP_170062944.1">
    <property type="nucleotide sequence ID" value="NZ_QGDV01000035.1"/>
</dbReference>
<sequence>MVTPIKKQPGQKYLPDHAKQHNRFVNTHRYVIKRTIAHIKTWRIFPTDYRRPLHTFHDAFNAVRDLIFFIQKETNFAEAS</sequence>
<protein>
    <recommendedName>
        <fullName evidence="3">DDE superfamily endonuclease</fullName>
    </recommendedName>
</protein>
<proteinExistence type="predicted"/>
<dbReference type="Proteomes" id="UP000245674">
    <property type="component" value="Unassembled WGS sequence"/>
</dbReference>
<reference evidence="1 2" key="1">
    <citation type="submission" date="2018-03" db="EMBL/GenBank/DDBJ databases">
        <title>Genomic Encyclopedia of Type Strains, Phase III (KMG-III): the genomes of soil and plant-associated and newly described type strains.</title>
        <authorList>
            <person name="Whitman W."/>
        </authorList>
    </citation>
    <scope>NUCLEOTIDE SEQUENCE [LARGE SCALE GENOMIC DNA]</scope>
    <source>
        <strain evidence="1 2">VKM Ac-1602</strain>
    </source>
</reference>
<accession>A0ABX5LC89</accession>
<evidence type="ECO:0008006" key="3">
    <source>
        <dbReference type="Google" id="ProtNLM"/>
    </source>
</evidence>
<evidence type="ECO:0000313" key="1">
    <source>
        <dbReference type="EMBL" id="PWJ58623.1"/>
    </source>
</evidence>
<name>A0ABX5LC89_9MICO</name>
<dbReference type="EMBL" id="QGDV01000035">
    <property type="protein sequence ID" value="PWJ58623.1"/>
    <property type="molecule type" value="Genomic_DNA"/>
</dbReference>
<gene>
    <name evidence="1" type="ORF">B0H03_1353</name>
</gene>
<evidence type="ECO:0000313" key="2">
    <source>
        <dbReference type="Proteomes" id="UP000245674"/>
    </source>
</evidence>
<keyword evidence="2" id="KW-1185">Reference proteome</keyword>
<comment type="caution">
    <text evidence="1">The sequence shown here is derived from an EMBL/GenBank/DDBJ whole genome shotgun (WGS) entry which is preliminary data.</text>
</comment>
<organism evidence="1 2">
    <name type="scientific">Rathayibacter iranicus NCPPB 2253 = VKM Ac-1602</name>
    <dbReference type="NCBI Taxonomy" id="1328868"/>
    <lineage>
        <taxon>Bacteria</taxon>
        <taxon>Bacillati</taxon>
        <taxon>Actinomycetota</taxon>
        <taxon>Actinomycetes</taxon>
        <taxon>Micrococcales</taxon>
        <taxon>Microbacteriaceae</taxon>
        <taxon>Rathayibacter</taxon>
    </lineage>
</organism>